<gene>
    <name evidence="2" type="ORF">EA187_09115</name>
</gene>
<protein>
    <submittedName>
        <fullName evidence="2">Acetyltransferase</fullName>
    </submittedName>
</protein>
<keyword evidence="3" id="KW-1185">Reference proteome</keyword>
<sequence>MRSEAVVSRAKVVRCNLVVLPSICASGRPGLRCKAGRKQTTSLQGLRPARVSFKGVSITCHVNSERSYPQVKGGRMEDIIIIGAGGFGREVWWLIEEINAYSPRWAVRGFVDDSPSLKGKHVCGVPVLGTLDVLMDKPGHAVALGVGIPGVKKTILEKLKPAGLSWPTLVSPDARMSKFVSLGAGTLITSGCILTTQVEVGAHVLLNLACTVGHDTRIMTGATLSPGVSLSGYSTVGPWSDIGTRAVTIPGITIGRAATVGAGAVVIRDVPAGATAVGNPARVIRQPEPVE</sequence>
<dbReference type="SUPFAM" id="SSF51161">
    <property type="entry name" value="Trimeric LpxA-like enzymes"/>
    <property type="match status" value="1"/>
</dbReference>
<evidence type="ECO:0000313" key="2">
    <source>
        <dbReference type="EMBL" id="RVU45907.1"/>
    </source>
</evidence>
<reference evidence="2 3" key="1">
    <citation type="submission" date="2019-01" db="EMBL/GenBank/DDBJ databases">
        <title>Lujinxingia litoralis gen. nov., sp. nov. and Lujinxingia sediminis gen. nov., sp. nov., new members in the order Bradymonadales, isolated from coastal sediment.</title>
        <authorList>
            <person name="Li C.-M."/>
        </authorList>
    </citation>
    <scope>NUCLEOTIDE SEQUENCE [LARGE SCALE GENOMIC DNA]</scope>
    <source>
        <strain evidence="2 3">SEH01</strain>
    </source>
</reference>
<dbReference type="InterPro" id="IPR050179">
    <property type="entry name" value="Trans_hexapeptide_repeat"/>
</dbReference>
<proteinExistence type="predicted"/>
<dbReference type="CDD" id="cd03360">
    <property type="entry name" value="LbH_AT_putative"/>
    <property type="match status" value="1"/>
</dbReference>
<feature type="domain" description="PglD N-terminal" evidence="1">
    <location>
        <begin position="78"/>
        <end position="159"/>
    </location>
</feature>
<accession>A0ABY0CUA9</accession>
<organism evidence="2 3">
    <name type="scientific">Lujinxingia sediminis</name>
    <dbReference type="NCBI Taxonomy" id="2480984"/>
    <lineage>
        <taxon>Bacteria</taxon>
        <taxon>Deltaproteobacteria</taxon>
        <taxon>Bradymonadales</taxon>
        <taxon>Lujinxingiaceae</taxon>
        <taxon>Lujinxingia</taxon>
    </lineage>
</organism>
<dbReference type="Pfam" id="PF17836">
    <property type="entry name" value="PglD_N"/>
    <property type="match status" value="1"/>
</dbReference>
<dbReference type="InterPro" id="IPR041561">
    <property type="entry name" value="PglD_N"/>
</dbReference>
<evidence type="ECO:0000259" key="1">
    <source>
        <dbReference type="Pfam" id="PF17836"/>
    </source>
</evidence>
<dbReference type="Proteomes" id="UP000282926">
    <property type="component" value="Unassembled WGS sequence"/>
</dbReference>
<dbReference type="Gene3D" id="3.40.50.20">
    <property type="match status" value="1"/>
</dbReference>
<name>A0ABY0CUA9_9DELT</name>
<dbReference type="InterPro" id="IPR011004">
    <property type="entry name" value="Trimer_LpxA-like_sf"/>
</dbReference>
<dbReference type="Gene3D" id="2.160.10.10">
    <property type="entry name" value="Hexapeptide repeat proteins"/>
    <property type="match status" value="1"/>
</dbReference>
<dbReference type="EMBL" id="SADD01000003">
    <property type="protein sequence ID" value="RVU45907.1"/>
    <property type="molecule type" value="Genomic_DNA"/>
</dbReference>
<dbReference type="PANTHER" id="PTHR43300:SF7">
    <property type="entry name" value="UDP-N-ACETYLBACILLOSAMINE N-ACETYLTRANSFERASE"/>
    <property type="match status" value="1"/>
</dbReference>
<comment type="caution">
    <text evidence="2">The sequence shown here is derived from an EMBL/GenBank/DDBJ whole genome shotgun (WGS) entry which is preliminary data.</text>
</comment>
<evidence type="ECO:0000313" key="3">
    <source>
        <dbReference type="Proteomes" id="UP000282926"/>
    </source>
</evidence>
<dbReference type="NCBIfam" id="TIGR03570">
    <property type="entry name" value="NeuD_NnaD"/>
    <property type="match status" value="1"/>
</dbReference>
<dbReference type="InterPro" id="IPR020019">
    <property type="entry name" value="AcTrfase_PglD-like"/>
</dbReference>
<dbReference type="PANTHER" id="PTHR43300">
    <property type="entry name" value="ACETYLTRANSFERASE"/>
    <property type="match status" value="1"/>
</dbReference>